<sequence length="328" mass="34265">MRTSFAPIVALAGLASAQQLNIAAINAAPLPATTAAPVGATAQSTLAYNSAAAATSATDDVQPTSAAAAANKVKRGDCSPQPAGAGPKVSPDTPEAFSNSLYFHALANSVIPPFPYIEKFRDLNGSTQQNSYLTYYILPSYDVFKCANYCNNVDLCTAFNLYVERDPSLDPGPNCPNPPSTTNYKCALWGSSISRASATSTGHVPAGFSLSAGLGNKAITLAGQFSLGSEFFAGPYDPSLCGFYATAQTSANRADAQIKGLKTYQAANSFNSYYVYKGNFAWGTYCTLFNKNIDSSYAGNINASSNGVAYGVGSSFQWSLTQQDAGTL</sequence>
<protein>
    <recommendedName>
        <fullName evidence="5">Apple domain-containing protein</fullName>
    </recommendedName>
</protein>
<gene>
    <name evidence="3" type="ORF">M409DRAFT_68596</name>
</gene>
<feature type="signal peptide" evidence="2">
    <location>
        <begin position="1"/>
        <end position="17"/>
    </location>
</feature>
<evidence type="ECO:0008006" key="5">
    <source>
        <dbReference type="Google" id="ProtNLM"/>
    </source>
</evidence>
<organism evidence="3 4">
    <name type="scientific">Zasmidium cellare ATCC 36951</name>
    <dbReference type="NCBI Taxonomy" id="1080233"/>
    <lineage>
        <taxon>Eukaryota</taxon>
        <taxon>Fungi</taxon>
        <taxon>Dikarya</taxon>
        <taxon>Ascomycota</taxon>
        <taxon>Pezizomycotina</taxon>
        <taxon>Dothideomycetes</taxon>
        <taxon>Dothideomycetidae</taxon>
        <taxon>Mycosphaerellales</taxon>
        <taxon>Mycosphaerellaceae</taxon>
        <taxon>Zasmidium</taxon>
    </lineage>
</organism>
<evidence type="ECO:0000256" key="1">
    <source>
        <dbReference type="SAM" id="MobiDB-lite"/>
    </source>
</evidence>
<evidence type="ECO:0000313" key="3">
    <source>
        <dbReference type="EMBL" id="KAF2163324.1"/>
    </source>
</evidence>
<name>A0A6A6C853_ZASCE</name>
<keyword evidence="2" id="KW-0732">Signal</keyword>
<evidence type="ECO:0000256" key="2">
    <source>
        <dbReference type="SAM" id="SignalP"/>
    </source>
</evidence>
<dbReference type="OrthoDB" id="271448at2759"/>
<accession>A0A6A6C853</accession>
<feature type="region of interest" description="Disordered" evidence="1">
    <location>
        <begin position="71"/>
        <end position="92"/>
    </location>
</feature>
<dbReference type="GeneID" id="54571182"/>
<dbReference type="RefSeq" id="XP_033664213.1">
    <property type="nucleotide sequence ID" value="XM_033817910.1"/>
</dbReference>
<keyword evidence="4" id="KW-1185">Reference proteome</keyword>
<dbReference type="EMBL" id="ML993609">
    <property type="protein sequence ID" value="KAF2163324.1"/>
    <property type="molecule type" value="Genomic_DNA"/>
</dbReference>
<proteinExistence type="predicted"/>
<feature type="chain" id="PRO_5025643909" description="Apple domain-containing protein" evidence="2">
    <location>
        <begin position="18"/>
        <end position="328"/>
    </location>
</feature>
<dbReference type="AlphaFoldDB" id="A0A6A6C853"/>
<reference evidence="3" key="1">
    <citation type="journal article" date="2020" name="Stud. Mycol.">
        <title>101 Dothideomycetes genomes: a test case for predicting lifestyles and emergence of pathogens.</title>
        <authorList>
            <person name="Haridas S."/>
            <person name="Albert R."/>
            <person name="Binder M."/>
            <person name="Bloem J."/>
            <person name="Labutti K."/>
            <person name="Salamov A."/>
            <person name="Andreopoulos B."/>
            <person name="Baker S."/>
            <person name="Barry K."/>
            <person name="Bills G."/>
            <person name="Bluhm B."/>
            <person name="Cannon C."/>
            <person name="Castanera R."/>
            <person name="Culley D."/>
            <person name="Daum C."/>
            <person name="Ezra D."/>
            <person name="Gonzalez J."/>
            <person name="Henrissat B."/>
            <person name="Kuo A."/>
            <person name="Liang C."/>
            <person name="Lipzen A."/>
            <person name="Lutzoni F."/>
            <person name="Magnuson J."/>
            <person name="Mondo S."/>
            <person name="Nolan M."/>
            <person name="Ohm R."/>
            <person name="Pangilinan J."/>
            <person name="Park H.-J."/>
            <person name="Ramirez L."/>
            <person name="Alfaro M."/>
            <person name="Sun H."/>
            <person name="Tritt A."/>
            <person name="Yoshinaga Y."/>
            <person name="Zwiers L.-H."/>
            <person name="Turgeon B."/>
            <person name="Goodwin S."/>
            <person name="Spatafora J."/>
            <person name="Crous P."/>
            <person name="Grigoriev I."/>
        </authorList>
    </citation>
    <scope>NUCLEOTIDE SEQUENCE</scope>
    <source>
        <strain evidence="3">ATCC 36951</strain>
    </source>
</reference>
<evidence type="ECO:0000313" key="4">
    <source>
        <dbReference type="Proteomes" id="UP000799537"/>
    </source>
</evidence>
<dbReference type="PANTHER" id="PTHR36578:SF1">
    <property type="entry name" value="APPLE DOMAIN-CONTAINING PROTEIN"/>
    <property type="match status" value="1"/>
</dbReference>
<dbReference type="Proteomes" id="UP000799537">
    <property type="component" value="Unassembled WGS sequence"/>
</dbReference>
<dbReference type="PANTHER" id="PTHR36578">
    <property type="entry name" value="CHROMOSOME 15, WHOLE GENOME SHOTGUN SEQUENCE"/>
    <property type="match status" value="1"/>
</dbReference>